<protein>
    <submittedName>
        <fullName evidence="2">Uncharacterized protein</fullName>
    </submittedName>
</protein>
<dbReference type="AlphaFoldDB" id="A0A1C3X0U0"/>
<evidence type="ECO:0000256" key="1">
    <source>
        <dbReference type="SAM" id="Phobius"/>
    </source>
</evidence>
<feature type="transmembrane region" description="Helical" evidence="1">
    <location>
        <begin position="6"/>
        <end position="27"/>
    </location>
</feature>
<organism evidence="2 3">
    <name type="scientific">Rhizobium miluonense</name>
    <dbReference type="NCBI Taxonomy" id="411945"/>
    <lineage>
        <taxon>Bacteria</taxon>
        <taxon>Pseudomonadati</taxon>
        <taxon>Pseudomonadota</taxon>
        <taxon>Alphaproteobacteria</taxon>
        <taxon>Hyphomicrobiales</taxon>
        <taxon>Rhizobiaceae</taxon>
        <taxon>Rhizobium/Agrobacterium group</taxon>
        <taxon>Rhizobium</taxon>
    </lineage>
</organism>
<keyword evidence="3" id="KW-1185">Reference proteome</keyword>
<accession>A0A1C3X0U0</accession>
<evidence type="ECO:0000313" key="2">
    <source>
        <dbReference type="EMBL" id="SCB45736.1"/>
    </source>
</evidence>
<keyword evidence="1" id="KW-0812">Transmembrane</keyword>
<reference evidence="3" key="1">
    <citation type="submission" date="2016-08" db="EMBL/GenBank/DDBJ databases">
        <authorList>
            <person name="Varghese N."/>
            <person name="Submissions Spin"/>
        </authorList>
    </citation>
    <scope>NUCLEOTIDE SEQUENCE [LARGE SCALE GENOMIC DNA]</scope>
    <source>
        <strain evidence="3">HAMBI 2971</strain>
    </source>
</reference>
<dbReference type="Proteomes" id="UP000199435">
    <property type="component" value="Unassembled WGS sequence"/>
</dbReference>
<proteinExistence type="predicted"/>
<sequence length="52" mass="5809">MSHKITLINAVWMTMITGMLAATIALYDQKPDQSKIYGPFASARNFIAVSQY</sequence>
<evidence type="ECO:0000313" key="3">
    <source>
        <dbReference type="Proteomes" id="UP000199435"/>
    </source>
</evidence>
<name>A0A1C3X0U0_9HYPH</name>
<keyword evidence="1" id="KW-1133">Transmembrane helix</keyword>
<gene>
    <name evidence="2" type="ORF">GA0061102_105011</name>
</gene>
<keyword evidence="1" id="KW-0472">Membrane</keyword>
<dbReference type="EMBL" id="FMAH01000050">
    <property type="protein sequence ID" value="SCB45736.1"/>
    <property type="molecule type" value="Genomic_DNA"/>
</dbReference>
<dbReference type="STRING" id="411945.GA0061102_105011"/>